<evidence type="ECO:0000313" key="2">
    <source>
        <dbReference type="Proteomes" id="UP000821865"/>
    </source>
</evidence>
<evidence type="ECO:0000313" key="1">
    <source>
        <dbReference type="EMBL" id="KAH7954272.1"/>
    </source>
</evidence>
<proteinExistence type="predicted"/>
<gene>
    <name evidence="1" type="ORF">HPB49_017125</name>
</gene>
<protein>
    <submittedName>
        <fullName evidence="1">Uncharacterized protein</fullName>
    </submittedName>
</protein>
<organism evidence="1 2">
    <name type="scientific">Dermacentor silvarum</name>
    <name type="common">Tick</name>
    <dbReference type="NCBI Taxonomy" id="543639"/>
    <lineage>
        <taxon>Eukaryota</taxon>
        <taxon>Metazoa</taxon>
        <taxon>Ecdysozoa</taxon>
        <taxon>Arthropoda</taxon>
        <taxon>Chelicerata</taxon>
        <taxon>Arachnida</taxon>
        <taxon>Acari</taxon>
        <taxon>Parasitiformes</taxon>
        <taxon>Ixodida</taxon>
        <taxon>Ixodoidea</taxon>
        <taxon>Ixodidae</taxon>
        <taxon>Rhipicephalinae</taxon>
        <taxon>Dermacentor</taxon>
    </lineage>
</organism>
<comment type="caution">
    <text evidence="1">The sequence shown here is derived from an EMBL/GenBank/DDBJ whole genome shotgun (WGS) entry which is preliminary data.</text>
</comment>
<dbReference type="EMBL" id="CM023473">
    <property type="protein sequence ID" value="KAH7954272.1"/>
    <property type="molecule type" value="Genomic_DNA"/>
</dbReference>
<dbReference type="Proteomes" id="UP000821865">
    <property type="component" value="Chromosome 4"/>
</dbReference>
<accession>A0ACB8CYP9</accession>
<sequence length="337" mass="38922">MNDLFDSMNRRHPIEGVRHGSRDLTVIRDSIQWLDDWERELQSGAIMKEMFLTSTTAEGLRVTMLSTLALAEYLLSKCDYKYVLTAKFNQDPLERFFGKARQAACDNDHPDMPTFLQLYRMLSVYSLLKPPRFGNCEVIEENPALDLSEFRKISQKADNDPSHLEQLKAKLDGLVETGDWDLDDAVQDSQKSSEVVDAVLYYITGFLSRRMKTMLPCELCRQSLSVATPTLPQASLTNCKSRGGLTHPNTRLYDMIRCAEDFFSKNMDEYDVFWGTVDHVLQNFDLTFPCREHKNDSVAKILHYYVGMRMRQHCSSEARNRQKMAQEKKKLSRLAKD</sequence>
<name>A0ACB8CYP9_DERSI</name>
<reference evidence="1" key="1">
    <citation type="submission" date="2020-05" db="EMBL/GenBank/DDBJ databases">
        <title>Large-scale comparative analyses of tick genomes elucidate their genetic diversity and vector capacities.</title>
        <authorList>
            <person name="Jia N."/>
            <person name="Wang J."/>
            <person name="Shi W."/>
            <person name="Du L."/>
            <person name="Sun Y."/>
            <person name="Zhan W."/>
            <person name="Jiang J."/>
            <person name="Wang Q."/>
            <person name="Zhang B."/>
            <person name="Ji P."/>
            <person name="Sakyi L.B."/>
            <person name="Cui X."/>
            <person name="Yuan T."/>
            <person name="Jiang B."/>
            <person name="Yang W."/>
            <person name="Lam T.T.-Y."/>
            <person name="Chang Q."/>
            <person name="Ding S."/>
            <person name="Wang X."/>
            <person name="Zhu J."/>
            <person name="Ruan X."/>
            <person name="Zhao L."/>
            <person name="Wei J."/>
            <person name="Que T."/>
            <person name="Du C."/>
            <person name="Cheng J."/>
            <person name="Dai P."/>
            <person name="Han X."/>
            <person name="Huang E."/>
            <person name="Gao Y."/>
            <person name="Liu J."/>
            <person name="Shao H."/>
            <person name="Ye R."/>
            <person name="Li L."/>
            <person name="Wei W."/>
            <person name="Wang X."/>
            <person name="Wang C."/>
            <person name="Yang T."/>
            <person name="Huo Q."/>
            <person name="Li W."/>
            <person name="Guo W."/>
            <person name="Chen H."/>
            <person name="Zhou L."/>
            <person name="Ni X."/>
            <person name="Tian J."/>
            <person name="Zhou Y."/>
            <person name="Sheng Y."/>
            <person name="Liu T."/>
            <person name="Pan Y."/>
            <person name="Xia L."/>
            <person name="Li J."/>
            <person name="Zhao F."/>
            <person name="Cao W."/>
        </authorList>
    </citation>
    <scope>NUCLEOTIDE SEQUENCE</scope>
    <source>
        <strain evidence="1">Dsil-2018</strain>
    </source>
</reference>
<keyword evidence="2" id="KW-1185">Reference proteome</keyword>